<gene>
    <name evidence="5" type="ORF">AU252_00340</name>
</gene>
<feature type="domain" description="Aldehyde dehydrogenase" evidence="4">
    <location>
        <begin position="3"/>
        <end position="452"/>
    </location>
</feature>
<dbReference type="Proteomes" id="UP000065151">
    <property type="component" value="Chromosome"/>
</dbReference>
<protein>
    <submittedName>
        <fullName evidence="5">Succinate-semialdehyde dehydrogenase</fullName>
    </submittedName>
</protein>
<dbReference type="AlphaFoldDB" id="A0A0U3F7G0"/>
<reference evidence="5 6" key="1">
    <citation type="submission" date="2015-12" db="EMBL/GenBank/DDBJ databases">
        <authorList>
            <person name="Shamseldin A."/>
            <person name="Moawad H."/>
            <person name="Abd El-Rahim W.M."/>
            <person name="Sadowsky M.J."/>
        </authorList>
    </citation>
    <scope>NUCLEOTIDE SEQUENCE [LARGE SCALE GENOMIC DNA]</scope>
    <source>
        <strain evidence="5 6">Ar51</strain>
    </source>
</reference>
<dbReference type="FunFam" id="3.40.309.10:FF:000010">
    <property type="entry name" value="Gamma-aminobutyraldehyde dehydrogenase"/>
    <property type="match status" value="1"/>
</dbReference>
<evidence type="ECO:0000313" key="5">
    <source>
        <dbReference type="EMBL" id="ALV39801.1"/>
    </source>
</evidence>
<dbReference type="EMBL" id="CP013747">
    <property type="protein sequence ID" value="ALV39801.1"/>
    <property type="molecule type" value="Genomic_DNA"/>
</dbReference>
<evidence type="ECO:0000256" key="2">
    <source>
        <dbReference type="ARBA" id="ARBA00022857"/>
    </source>
</evidence>
<evidence type="ECO:0000313" key="6">
    <source>
        <dbReference type="Proteomes" id="UP000065151"/>
    </source>
</evidence>
<dbReference type="CDD" id="cd07100">
    <property type="entry name" value="ALDH_SSADH1_GabD1"/>
    <property type="match status" value="1"/>
</dbReference>
<comment type="similarity">
    <text evidence="1">Belongs to the aldehyde dehydrogenase family.</text>
</comment>
<dbReference type="InterPro" id="IPR016162">
    <property type="entry name" value="Ald_DH_N"/>
</dbReference>
<dbReference type="InterPro" id="IPR047110">
    <property type="entry name" value="GABD/Sad-like"/>
</dbReference>
<dbReference type="Gene3D" id="3.40.309.10">
    <property type="entry name" value="Aldehyde Dehydrogenase, Chain A, domain 2"/>
    <property type="match status" value="1"/>
</dbReference>
<evidence type="ECO:0000256" key="1">
    <source>
        <dbReference type="ARBA" id="ARBA00009986"/>
    </source>
</evidence>
<dbReference type="SUPFAM" id="SSF53720">
    <property type="entry name" value="ALDH-like"/>
    <property type="match status" value="1"/>
</dbReference>
<dbReference type="PANTHER" id="PTHR43217:SF2">
    <property type="entry name" value="SUCCINATE-SEMIALDEHYDE DEHYDROGENASE [NADP(+)]"/>
    <property type="match status" value="1"/>
</dbReference>
<dbReference type="Pfam" id="PF00171">
    <property type="entry name" value="Aldedh"/>
    <property type="match status" value="1"/>
</dbReference>
<proteinExistence type="inferred from homology"/>
<keyword evidence="3" id="KW-0560">Oxidoreductase</keyword>
<dbReference type="STRING" id="121292.AU252_00340"/>
<dbReference type="RefSeq" id="WP_058929018.1">
    <property type="nucleotide sequence ID" value="NZ_CP013747.1"/>
</dbReference>
<dbReference type="GO" id="GO:0004030">
    <property type="term" value="F:aldehyde dehydrogenase [NAD(P)+] activity"/>
    <property type="evidence" value="ECO:0007669"/>
    <property type="project" value="InterPro"/>
</dbReference>
<dbReference type="InterPro" id="IPR015590">
    <property type="entry name" value="Aldehyde_DH_dom"/>
</dbReference>
<evidence type="ECO:0000259" key="4">
    <source>
        <dbReference type="Pfam" id="PF00171"/>
    </source>
</evidence>
<dbReference type="InterPro" id="IPR044148">
    <property type="entry name" value="ALDH_GabD1-like"/>
</dbReference>
<sequence length="456" mass="48529">MKKYATVDPTNGNVVQEFDSMTDAEVAASLTRSHAAYRSWHTKDLAERCALLQRIADLHRQHAIDLAKLMTLEMGKPITQAKAEVELSAAIYEYYATSGQQLLADEELDIAGAGRAIVRTAPIGPLLGVMPWNFPYYQMARFVAPNLLLGNTILLKHASNCPQQALRIAEIIHAAGAPEGVYQNLFATSGQVADIIASPKLQGVSLTGSERAGSAIGALAGQYLKKCVLELGGSDPFLVLPAADIDKAASAAAAGRFGNAGQACTSPKRLIIDSSNWDKFLEAFLAKAAEWQTGDPMSEDTRLGPMSTAQARAELAEQVDDAVSKGATVHLGGAVPEGRGAYYPATVLSGVTPDMRAYREELFGPVAILYRVDSVDEAITLANDSPYGLGSAVFTDDQKQAAYVTDRLEVGMVGINTTIKSAPDLPFGGVKASGIGRELGKFGLNEFANKKLIRII</sequence>
<evidence type="ECO:0000256" key="3">
    <source>
        <dbReference type="ARBA" id="ARBA00023002"/>
    </source>
</evidence>
<dbReference type="InterPro" id="IPR016161">
    <property type="entry name" value="Ald_DH/histidinol_DH"/>
</dbReference>
<accession>A0A0U3F7G0</accession>
<dbReference type="KEGG" id="psul:AU252_00340"/>
<dbReference type="Gene3D" id="3.40.605.10">
    <property type="entry name" value="Aldehyde Dehydrogenase, Chain A, domain 1"/>
    <property type="match status" value="1"/>
</dbReference>
<dbReference type="FunFam" id="3.40.605.10:FF:000012">
    <property type="entry name" value="NAD-dependent succinate-semialdehyde dehydrogenase"/>
    <property type="match status" value="1"/>
</dbReference>
<organism evidence="5">
    <name type="scientific">Pseudarthrobacter sulfonivorans</name>
    <dbReference type="NCBI Taxonomy" id="121292"/>
    <lineage>
        <taxon>Bacteria</taxon>
        <taxon>Bacillati</taxon>
        <taxon>Actinomycetota</taxon>
        <taxon>Actinomycetes</taxon>
        <taxon>Micrococcales</taxon>
        <taxon>Micrococcaceae</taxon>
        <taxon>Pseudarthrobacter</taxon>
    </lineage>
</organism>
<dbReference type="GO" id="GO:0004777">
    <property type="term" value="F:succinate-semialdehyde dehydrogenase (NAD+) activity"/>
    <property type="evidence" value="ECO:0007669"/>
    <property type="project" value="TreeGrafter"/>
</dbReference>
<name>A0A0U3F7G0_9MICC</name>
<keyword evidence="2" id="KW-0521">NADP</keyword>
<dbReference type="PANTHER" id="PTHR43217">
    <property type="entry name" value="SUCCINATE SEMIALDEHYDE DEHYDROGENASE [NAD(P)+] SAD"/>
    <property type="match status" value="1"/>
</dbReference>
<dbReference type="InterPro" id="IPR016163">
    <property type="entry name" value="Ald_DH_C"/>
</dbReference>